<evidence type="ECO:0000313" key="4">
    <source>
        <dbReference type="EMBL" id="GEO10779.1"/>
    </source>
</evidence>
<dbReference type="RefSeq" id="WP_147204897.1">
    <property type="nucleotide sequence ID" value="NZ_BJYT01000013.1"/>
</dbReference>
<keyword evidence="2" id="KW-0472">Membrane</keyword>
<feature type="domain" description="AAA" evidence="3">
    <location>
        <begin position="543"/>
        <end position="675"/>
    </location>
</feature>
<dbReference type="AlphaFoldDB" id="A0A512BFN3"/>
<dbReference type="GO" id="GO:0005886">
    <property type="term" value="C:plasma membrane"/>
    <property type="evidence" value="ECO:0007669"/>
    <property type="project" value="TreeGrafter"/>
</dbReference>
<evidence type="ECO:0000256" key="2">
    <source>
        <dbReference type="SAM" id="Phobius"/>
    </source>
</evidence>
<reference evidence="4 5" key="1">
    <citation type="submission" date="2019-07" db="EMBL/GenBank/DDBJ databases">
        <title>Whole genome shotgun sequence of Segetibacter aerophilus NBRC 106135.</title>
        <authorList>
            <person name="Hosoyama A."/>
            <person name="Uohara A."/>
            <person name="Ohji S."/>
            <person name="Ichikawa N."/>
        </authorList>
    </citation>
    <scope>NUCLEOTIDE SEQUENCE [LARGE SCALE GENOMIC DNA]</scope>
    <source>
        <strain evidence="4 5">NBRC 106135</strain>
    </source>
</reference>
<dbReference type="Proteomes" id="UP000321513">
    <property type="component" value="Unassembled WGS sequence"/>
</dbReference>
<feature type="coiled-coil region" evidence="1">
    <location>
        <begin position="401"/>
        <end position="428"/>
    </location>
</feature>
<comment type="caution">
    <text evidence="4">The sequence shown here is derived from an EMBL/GenBank/DDBJ whole genome shotgun (WGS) entry which is preliminary data.</text>
</comment>
<dbReference type="PANTHER" id="PTHR32309:SF13">
    <property type="entry name" value="FERRIC ENTEROBACTIN TRANSPORT PROTEIN FEPE"/>
    <property type="match status" value="1"/>
</dbReference>
<organism evidence="4 5">
    <name type="scientific">Segetibacter aerophilus</name>
    <dbReference type="NCBI Taxonomy" id="670293"/>
    <lineage>
        <taxon>Bacteria</taxon>
        <taxon>Pseudomonadati</taxon>
        <taxon>Bacteroidota</taxon>
        <taxon>Chitinophagia</taxon>
        <taxon>Chitinophagales</taxon>
        <taxon>Chitinophagaceae</taxon>
        <taxon>Segetibacter</taxon>
    </lineage>
</organism>
<feature type="transmembrane region" description="Helical" evidence="2">
    <location>
        <begin position="15"/>
        <end position="32"/>
    </location>
</feature>
<keyword evidence="2" id="KW-0812">Transmembrane</keyword>
<evidence type="ECO:0000256" key="1">
    <source>
        <dbReference type="SAM" id="Coils"/>
    </source>
</evidence>
<dbReference type="Pfam" id="PF13614">
    <property type="entry name" value="AAA_31"/>
    <property type="match status" value="1"/>
</dbReference>
<accession>A0A512BFN3</accession>
<evidence type="ECO:0000259" key="3">
    <source>
        <dbReference type="Pfam" id="PF13614"/>
    </source>
</evidence>
<feature type="coiled-coil region" evidence="1">
    <location>
        <begin position="249"/>
        <end position="276"/>
    </location>
</feature>
<dbReference type="InterPro" id="IPR025669">
    <property type="entry name" value="AAA_dom"/>
</dbReference>
<keyword evidence="1" id="KW-0175">Coiled coil</keyword>
<keyword evidence="2" id="KW-1133">Transmembrane helix</keyword>
<feature type="transmembrane region" description="Helical" evidence="2">
    <location>
        <begin position="454"/>
        <end position="476"/>
    </location>
</feature>
<dbReference type="Gene3D" id="3.40.50.300">
    <property type="entry name" value="P-loop containing nucleotide triphosphate hydrolases"/>
    <property type="match status" value="1"/>
</dbReference>
<dbReference type="GO" id="GO:0004713">
    <property type="term" value="F:protein tyrosine kinase activity"/>
    <property type="evidence" value="ECO:0007669"/>
    <property type="project" value="TreeGrafter"/>
</dbReference>
<gene>
    <name evidence="4" type="ORF">SAE01_32750</name>
</gene>
<protein>
    <recommendedName>
        <fullName evidence="3">AAA domain-containing protein</fullName>
    </recommendedName>
</protein>
<dbReference type="InterPro" id="IPR027417">
    <property type="entry name" value="P-loop_NTPase"/>
</dbReference>
<dbReference type="SUPFAM" id="SSF52540">
    <property type="entry name" value="P-loop containing nucleoside triphosphate hydrolases"/>
    <property type="match status" value="1"/>
</dbReference>
<dbReference type="OrthoDB" id="972983at2"/>
<dbReference type="PANTHER" id="PTHR32309">
    <property type="entry name" value="TYROSINE-PROTEIN KINASE"/>
    <property type="match status" value="1"/>
</dbReference>
<dbReference type="EMBL" id="BJYT01000013">
    <property type="protein sequence ID" value="GEO10779.1"/>
    <property type="molecule type" value="Genomic_DNA"/>
</dbReference>
<evidence type="ECO:0000313" key="5">
    <source>
        <dbReference type="Proteomes" id="UP000321513"/>
    </source>
</evidence>
<proteinExistence type="predicted"/>
<dbReference type="InterPro" id="IPR050445">
    <property type="entry name" value="Bact_polysacc_biosynth/exp"/>
</dbReference>
<keyword evidence="5" id="KW-1185">Reference proteome</keyword>
<sequence length="727" mass="81829">MAIENFIKVLLRHKIALLIIPMIAVAATYYFLKDSPETYTSRARIATGIIDGSNALMNGKSVPEVQVNQEFGNIIQTMTLKKVLNQVSYQLALHDLSTEKPFRQTGNLLTHLSPGEKRQAIEILTNKYNKREELFLNNPQENKLSRLLASVEYDSESLLSDLLILRVTNSDFIDLTYAAEEPLLSAFVLNTLCKETIAYYTATVSDNNRKSVEFLDSLLQHKQAVLQEKTAYLRDYKVRNGILDVNGQASTLISQIADFETKKQDAQKNISSYRGALRNIDSRFNPNDRKFFESSVANLNQDILVTRGRLTTVNNDYIKSGFDPKYKARADSLQSVLSNQLNKVNDNYSYNPTSSKQELVAQKLNLEVSLELAKNSVSSLGSELSRLNSRLYSLVPYQAAIKRTQDEIDLATTEYTELSKKYEQARMDASFTVKLRQVEAATPGTPKPSKKMMLVVLSGIITFGFCIMVLFVLFFLDDSINDGNELANRTKQPVLGSLNRLKNDKINLTDIWNNTSETGELQYFKSLLSSLRFELDNNLNNKKVIAITSLDGDEGKTFFALNLAYAYTMINKKVLLIDGNFGQPEITETVKTNIYFEDYVLSDNTDKSLLNPESNLTIMGNKGSDLSLLELSSHQLIAEKIKTLRNLFDVILIETPSLNRLNKAKEWIMFADKVVPVFAAAKTIRNTSNGEIDYLGSLNGKLSGWVLNRFDGKKFAVKGRKVKTVKA</sequence>
<name>A0A512BFN3_9BACT</name>